<dbReference type="AlphaFoldDB" id="B8IWL9"/>
<accession>B8IWL9</accession>
<organism evidence="1 2">
    <name type="scientific">Methylobacterium nodulans (strain LMG 21967 / CNCM I-2342 / ORS 2060)</name>
    <dbReference type="NCBI Taxonomy" id="460265"/>
    <lineage>
        <taxon>Bacteria</taxon>
        <taxon>Pseudomonadati</taxon>
        <taxon>Pseudomonadota</taxon>
        <taxon>Alphaproteobacteria</taxon>
        <taxon>Hyphomicrobiales</taxon>
        <taxon>Methylobacteriaceae</taxon>
        <taxon>Methylobacterium</taxon>
    </lineage>
</organism>
<keyword evidence="1" id="KW-0614">Plasmid</keyword>
<dbReference type="EMBL" id="CP001350">
    <property type="protein sequence ID" value="ACL62809.1"/>
    <property type="molecule type" value="Genomic_DNA"/>
</dbReference>
<dbReference type="HOGENOM" id="CLU_3154759_0_0_5"/>
<protein>
    <submittedName>
        <fullName evidence="1">Uncharacterized protein</fullName>
    </submittedName>
</protein>
<evidence type="ECO:0000313" key="2">
    <source>
        <dbReference type="Proteomes" id="UP000008207"/>
    </source>
</evidence>
<dbReference type="Proteomes" id="UP000008207">
    <property type="component" value="Plasmid pMNOD01"/>
</dbReference>
<dbReference type="KEGG" id="mno:Mnod_8756"/>
<name>B8IWL9_METNO</name>
<geneLocation type="plasmid" evidence="1 2">
    <name>pMNOD01</name>
</geneLocation>
<sequence>MEMMRTIDDLRRQNVHFRSVTEQFDSDTAHGRFALQTRCTISSLRMVQ</sequence>
<gene>
    <name evidence="1" type="ordered locus">Mnod_8756</name>
</gene>
<reference evidence="2" key="1">
    <citation type="submission" date="2009-01" db="EMBL/GenBank/DDBJ databases">
        <title>Complete sequence of plasmid 1 of Methylobacterium nodulans ORS 2060.</title>
        <authorList>
            <consortium name="US DOE Joint Genome Institute"/>
            <person name="Lucas S."/>
            <person name="Copeland A."/>
            <person name="Lapidus A."/>
            <person name="Glavina del Rio T."/>
            <person name="Dalin E."/>
            <person name="Tice H."/>
            <person name="Bruce D."/>
            <person name="Goodwin L."/>
            <person name="Pitluck S."/>
            <person name="Sims D."/>
            <person name="Brettin T."/>
            <person name="Detter J.C."/>
            <person name="Han C."/>
            <person name="Larimer F."/>
            <person name="Land M."/>
            <person name="Hauser L."/>
            <person name="Kyrpides N."/>
            <person name="Ivanova N."/>
            <person name="Marx C.J."/>
            <person name="Richardson P."/>
        </authorList>
    </citation>
    <scope>NUCLEOTIDE SEQUENCE [LARGE SCALE GENOMIC DNA]</scope>
    <source>
        <strain evidence="2">LMG 21967 / CNCM I-2342 / ORS 2060</strain>
        <plasmid evidence="2">Plasmid pMNOD01</plasmid>
    </source>
</reference>
<keyword evidence="2" id="KW-1185">Reference proteome</keyword>
<evidence type="ECO:0000313" key="1">
    <source>
        <dbReference type="EMBL" id="ACL62809.1"/>
    </source>
</evidence>
<proteinExistence type="predicted"/>